<feature type="compositionally biased region" description="Acidic residues" evidence="8">
    <location>
        <begin position="769"/>
        <end position="783"/>
    </location>
</feature>
<dbReference type="Gene3D" id="1.10.287.1970">
    <property type="match status" value="1"/>
</dbReference>
<organism evidence="10">
    <name type="scientific">Cladocopium goreaui</name>
    <dbReference type="NCBI Taxonomy" id="2562237"/>
    <lineage>
        <taxon>Eukaryota</taxon>
        <taxon>Sar</taxon>
        <taxon>Alveolata</taxon>
        <taxon>Dinophyceae</taxon>
        <taxon>Suessiales</taxon>
        <taxon>Symbiodiniaceae</taxon>
        <taxon>Cladocopium</taxon>
    </lineage>
</organism>
<evidence type="ECO:0000256" key="2">
    <source>
        <dbReference type="ARBA" id="ARBA00011738"/>
    </source>
</evidence>
<dbReference type="SUPFAM" id="SSF53383">
    <property type="entry name" value="PLP-dependent transferases"/>
    <property type="match status" value="1"/>
</dbReference>
<comment type="similarity">
    <text evidence="6">Belongs to the class-I pyridoxal-phosphate-dependent aminotransferase family. Alanine aminotransferase subfamily.</text>
</comment>
<feature type="coiled-coil region" evidence="7">
    <location>
        <begin position="380"/>
        <end position="407"/>
    </location>
</feature>
<protein>
    <submittedName>
        <fullName evidence="12">Alanine transaminase</fullName>
    </submittedName>
</protein>
<evidence type="ECO:0000256" key="1">
    <source>
        <dbReference type="ARBA" id="ARBA00001933"/>
    </source>
</evidence>
<feature type="region of interest" description="Disordered" evidence="8">
    <location>
        <begin position="821"/>
        <end position="902"/>
    </location>
</feature>
<dbReference type="InterPro" id="IPR015422">
    <property type="entry name" value="PyrdxlP-dep_Trfase_small"/>
</dbReference>
<keyword evidence="3" id="KW-0032">Aminotransferase</keyword>
<evidence type="ECO:0000256" key="4">
    <source>
        <dbReference type="ARBA" id="ARBA00022679"/>
    </source>
</evidence>
<evidence type="ECO:0000256" key="6">
    <source>
        <dbReference type="ARBA" id="ARBA00025785"/>
    </source>
</evidence>
<evidence type="ECO:0000256" key="7">
    <source>
        <dbReference type="SAM" id="Coils"/>
    </source>
</evidence>
<dbReference type="EMBL" id="CAMXCT020000438">
    <property type="protein sequence ID" value="CAL1132186.1"/>
    <property type="molecule type" value="Genomic_DNA"/>
</dbReference>
<comment type="caution">
    <text evidence="10">The sequence shown here is derived from an EMBL/GenBank/DDBJ whole genome shotgun (WGS) entry which is preliminary data.</text>
</comment>
<proteinExistence type="inferred from homology"/>
<comment type="subunit">
    <text evidence="2">Homodimer.</text>
</comment>
<keyword evidence="13" id="KW-1185">Reference proteome</keyword>
<dbReference type="OrthoDB" id="1732682at2759"/>
<evidence type="ECO:0000256" key="8">
    <source>
        <dbReference type="SAM" id="MobiDB-lite"/>
    </source>
</evidence>
<sequence>MWASQKARLGQLHLGRGAPQIFSRFKSLTLDTINKQVLAAEYAVRGRLPTRAAVIQQELTKGSKYPFNELVYCNIGNPQQVGQEPLTFNREVLALLTAPQLLSSAETLTQHGLISGEAVARAKEYIQHSAKVGAYTDSVGFQFIREEVCDFIKKRDGHRPDVKNVFLTNGASEGARLVMSALAAKHLGTVGFMAPIPQYPLYSALSTLMDCELVGYYLDEDKNWAVSLPALTAAYEDAVKKGIVVRALVVINPGNPSGNNLSAETLRDVVQFAKEKNLVLIADEVYQENILTKHPFKSMSSIMHELNLDLEVVSLHSLSKGFLGECGVRGGYCIFENFDPEIMQQFVKLKSIELCSNTVGQLSVGLMVRPPVADAAALYAKEKKDVLDSLRQKAEILRETLSALEGISLPEIGGAMYAFPQIKLPQAAIQEAAAHGVAPDEFYCMQVPPVHWGLWGLKACVVRMARLARKMQSFGPLELIRACTSWAQLCVATLSKLARPSDQQPLILEPFAPPGVLRRTGKTEAEMLSMPESLQHLGSSIFQPGQQLEELEPAEPSPGRGAAPVPSDNLERHCRVKEASDLHRLIQDFFKQLPTNDDEQEVLRALENDGEYDELEDNEIEEVLDGGVLEPEALLWGPVDHDAPDMAIFAEHKALLKARESLEEDDEFDDGLDEFDGGATGSHAKPKDEDFEQFLADHYADDEIGARDEEDIEGNAELDDEVLDEYLEEKQAEREELYSLYEPQRGFKDDEPRVIAETKAIIERHYLEEESEEETESGDDSDDESKTWDCETVLSTLSNLSNRPGKIGKVKAIKKPPVLKPVAESGGEEKEEDVVELPDVVTTRPKDETAEEKKARKASVKEMRRICRQMKKESKEMYRKEAAKLPGQGGADVRQKTRAVKY</sequence>
<dbReference type="Pfam" id="PF00155">
    <property type="entry name" value="Aminotran_1_2"/>
    <property type="match status" value="1"/>
</dbReference>
<dbReference type="CDD" id="cd00609">
    <property type="entry name" value="AAT_like"/>
    <property type="match status" value="1"/>
</dbReference>
<dbReference type="AlphaFoldDB" id="A0A9P1BST2"/>
<dbReference type="PANTHER" id="PTHR11751">
    <property type="entry name" value="ALANINE AMINOTRANSFERASE"/>
    <property type="match status" value="1"/>
</dbReference>
<comment type="cofactor">
    <cofactor evidence="1">
        <name>pyridoxal 5'-phosphate</name>
        <dbReference type="ChEBI" id="CHEBI:597326"/>
    </cofactor>
</comment>
<evidence type="ECO:0000313" key="12">
    <source>
        <dbReference type="EMBL" id="CAL4766123.1"/>
    </source>
</evidence>
<dbReference type="PANTHER" id="PTHR11751:SF29">
    <property type="entry name" value="ALANINE TRANSAMINASE"/>
    <property type="match status" value="1"/>
</dbReference>
<dbReference type="EMBL" id="CAMXCT030000438">
    <property type="protein sequence ID" value="CAL4766123.1"/>
    <property type="molecule type" value="Genomic_DNA"/>
</dbReference>
<evidence type="ECO:0000313" key="10">
    <source>
        <dbReference type="EMBL" id="CAI3978811.1"/>
    </source>
</evidence>
<dbReference type="EMBL" id="CAMXCT010000438">
    <property type="protein sequence ID" value="CAI3978811.1"/>
    <property type="molecule type" value="Genomic_DNA"/>
</dbReference>
<feature type="region of interest" description="Disordered" evidence="8">
    <location>
        <begin position="764"/>
        <end position="788"/>
    </location>
</feature>
<gene>
    <name evidence="10" type="ORF">C1SCF055_LOCUS6812</name>
</gene>
<feature type="domain" description="Aminotransferase class I/classII large" evidence="9">
    <location>
        <begin position="106"/>
        <end position="431"/>
    </location>
</feature>
<evidence type="ECO:0000313" key="11">
    <source>
        <dbReference type="EMBL" id="CAL1132186.1"/>
    </source>
</evidence>
<dbReference type="InterPro" id="IPR004839">
    <property type="entry name" value="Aminotransferase_I/II_large"/>
</dbReference>
<name>A0A9P1BST2_9DINO</name>
<evidence type="ECO:0000313" key="13">
    <source>
        <dbReference type="Proteomes" id="UP001152797"/>
    </source>
</evidence>
<reference evidence="11" key="2">
    <citation type="submission" date="2024-04" db="EMBL/GenBank/DDBJ databases">
        <authorList>
            <person name="Chen Y."/>
            <person name="Shah S."/>
            <person name="Dougan E. K."/>
            <person name="Thang M."/>
            <person name="Chan C."/>
        </authorList>
    </citation>
    <scope>NUCLEOTIDE SEQUENCE [LARGE SCALE GENOMIC DNA]</scope>
</reference>
<keyword evidence="4" id="KW-0808">Transferase</keyword>
<evidence type="ECO:0000259" key="9">
    <source>
        <dbReference type="Pfam" id="PF00155"/>
    </source>
</evidence>
<dbReference type="InterPro" id="IPR015424">
    <property type="entry name" value="PyrdxlP-dep_Trfase"/>
</dbReference>
<evidence type="ECO:0000256" key="5">
    <source>
        <dbReference type="ARBA" id="ARBA00022898"/>
    </source>
</evidence>
<reference evidence="10" key="1">
    <citation type="submission" date="2022-10" db="EMBL/GenBank/DDBJ databases">
        <authorList>
            <person name="Chen Y."/>
            <person name="Dougan E. K."/>
            <person name="Chan C."/>
            <person name="Rhodes N."/>
            <person name="Thang M."/>
        </authorList>
    </citation>
    <scope>NUCLEOTIDE SEQUENCE</scope>
</reference>
<keyword evidence="7" id="KW-0175">Coiled coil</keyword>
<dbReference type="Gene3D" id="3.40.640.10">
    <property type="entry name" value="Type I PLP-dependent aspartate aminotransferase-like (Major domain)"/>
    <property type="match status" value="1"/>
</dbReference>
<dbReference type="InterPro" id="IPR015421">
    <property type="entry name" value="PyrdxlP-dep_Trfase_major"/>
</dbReference>
<dbReference type="Gene3D" id="3.90.1150.10">
    <property type="entry name" value="Aspartate Aminotransferase, domain 1"/>
    <property type="match status" value="1"/>
</dbReference>
<dbReference type="FunFam" id="3.40.640.10:FF:000236">
    <property type="entry name" value="Alanine aminotransferase 2"/>
    <property type="match status" value="1"/>
</dbReference>
<keyword evidence="5" id="KW-0663">Pyridoxal phosphate</keyword>
<evidence type="ECO:0000256" key="3">
    <source>
        <dbReference type="ARBA" id="ARBA00022576"/>
    </source>
</evidence>
<feature type="compositionally biased region" description="Basic and acidic residues" evidence="8">
    <location>
        <begin position="844"/>
        <end position="883"/>
    </location>
</feature>
<dbReference type="GO" id="GO:0004021">
    <property type="term" value="F:L-alanine:2-oxoglutarate aminotransferase activity"/>
    <property type="evidence" value="ECO:0007669"/>
    <property type="project" value="TreeGrafter"/>
</dbReference>
<dbReference type="Proteomes" id="UP001152797">
    <property type="component" value="Unassembled WGS sequence"/>
</dbReference>
<accession>A0A9P1BST2</accession>
<dbReference type="InterPro" id="IPR045088">
    <property type="entry name" value="ALAT1/2-like"/>
</dbReference>
<dbReference type="GO" id="GO:0030170">
    <property type="term" value="F:pyridoxal phosphate binding"/>
    <property type="evidence" value="ECO:0007669"/>
    <property type="project" value="InterPro"/>
</dbReference>